<keyword evidence="2" id="KW-0472">Membrane</keyword>
<evidence type="ECO:0000256" key="2">
    <source>
        <dbReference type="SAM" id="Phobius"/>
    </source>
</evidence>
<dbReference type="InterPro" id="IPR049712">
    <property type="entry name" value="Poly_export"/>
</dbReference>
<dbReference type="InterPro" id="IPR019554">
    <property type="entry name" value="Soluble_ligand-bd"/>
</dbReference>
<proteinExistence type="predicted"/>
<dbReference type="InterPro" id="IPR003715">
    <property type="entry name" value="Poly_export_N"/>
</dbReference>
<keyword evidence="2" id="KW-0812">Transmembrane</keyword>
<evidence type="ECO:0000259" key="3">
    <source>
        <dbReference type="Pfam" id="PF02563"/>
    </source>
</evidence>
<feature type="transmembrane region" description="Helical" evidence="2">
    <location>
        <begin position="555"/>
        <end position="575"/>
    </location>
</feature>
<accession>A0A8J7UY03</accession>
<evidence type="ECO:0000259" key="4">
    <source>
        <dbReference type="Pfam" id="PF10531"/>
    </source>
</evidence>
<comment type="caution">
    <text evidence="5">The sequence shown here is derived from an EMBL/GenBank/DDBJ whole genome shotgun (WGS) entry which is preliminary data.</text>
</comment>
<dbReference type="Gene3D" id="3.10.560.10">
    <property type="entry name" value="Outer membrane lipoprotein wza domain like"/>
    <property type="match status" value="4"/>
</dbReference>
<evidence type="ECO:0000313" key="6">
    <source>
        <dbReference type="Proteomes" id="UP000673975"/>
    </source>
</evidence>
<dbReference type="Proteomes" id="UP000673975">
    <property type="component" value="Unassembled WGS sequence"/>
</dbReference>
<protein>
    <submittedName>
        <fullName evidence="5">SLBB domain-containing protein</fullName>
    </submittedName>
</protein>
<evidence type="ECO:0000313" key="5">
    <source>
        <dbReference type="EMBL" id="MBP3193914.1"/>
    </source>
</evidence>
<keyword evidence="6" id="KW-1185">Reference proteome</keyword>
<organism evidence="5 6">
    <name type="scientific">Natronogracilivirga saccharolytica</name>
    <dbReference type="NCBI Taxonomy" id="2812953"/>
    <lineage>
        <taxon>Bacteria</taxon>
        <taxon>Pseudomonadati</taxon>
        <taxon>Balneolota</taxon>
        <taxon>Balneolia</taxon>
        <taxon>Balneolales</taxon>
        <taxon>Cyclonatronaceae</taxon>
        <taxon>Natronogracilivirga</taxon>
    </lineage>
</organism>
<keyword evidence="1" id="KW-0732">Signal</keyword>
<feature type="domain" description="Soluble ligand binding" evidence="4">
    <location>
        <begin position="261"/>
        <end position="309"/>
    </location>
</feature>
<dbReference type="AlphaFoldDB" id="A0A8J7UY03"/>
<feature type="domain" description="Soluble ligand binding" evidence="4">
    <location>
        <begin position="464"/>
        <end position="508"/>
    </location>
</feature>
<feature type="domain" description="Polysaccharide export protein N-terminal" evidence="3">
    <location>
        <begin position="74"/>
        <end position="140"/>
    </location>
</feature>
<dbReference type="PANTHER" id="PTHR33619:SF3">
    <property type="entry name" value="POLYSACCHARIDE EXPORT PROTEIN GFCE-RELATED"/>
    <property type="match status" value="1"/>
</dbReference>
<name>A0A8J7UY03_9BACT</name>
<dbReference type="GO" id="GO:0015159">
    <property type="term" value="F:polysaccharide transmembrane transporter activity"/>
    <property type="evidence" value="ECO:0007669"/>
    <property type="project" value="InterPro"/>
</dbReference>
<reference evidence="5" key="1">
    <citation type="submission" date="2021-02" db="EMBL/GenBank/DDBJ databases">
        <title>Natronogracilivirga saccharolytica gen. nov. sp. nov. a new anaerobic, haloalkiliphilic carbohydrate-fermenting bacterium from soda lake and proposing of Cyclonatronumiaceae fam. nov. in the phylum Balneolaeota.</title>
        <authorList>
            <person name="Zhilina T.N."/>
            <person name="Sorokin D.Y."/>
            <person name="Zavarzina D.G."/>
            <person name="Toshchakov S.V."/>
            <person name="Kublanov I.V."/>
        </authorList>
    </citation>
    <scope>NUCLEOTIDE SEQUENCE</scope>
    <source>
        <strain evidence="5">Z-1702</strain>
    </source>
</reference>
<dbReference type="Pfam" id="PF10531">
    <property type="entry name" value="SLBB"/>
    <property type="match status" value="2"/>
</dbReference>
<evidence type="ECO:0000256" key="1">
    <source>
        <dbReference type="ARBA" id="ARBA00022729"/>
    </source>
</evidence>
<dbReference type="Pfam" id="PF02563">
    <property type="entry name" value="Poly_export"/>
    <property type="match status" value="1"/>
</dbReference>
<sequence length="577" mass="65069">MLYQHSLVPLTALSLLFVLIIGLLPSGLEAQDNERRRSMQIQMSPEIESNLFFDELGLEMTLARFHETYLDIDTYELGPGDLLGLTLKGNVSGIFRGMRVNSHGAILIPRVGSVKVDGLLFDEARELIESKVQEELPGTSISLTLEHPRNLKVNVVGNVPFTGPQIVLAQTRVDQAVYHSFFEPVADDLEDEIMLANKYPQEFIESNQYAIRNIVINRKDGSQVTADLYRYLKTGDESANPVVKEGDIINIQELHDHNPRVSVSGGVNQDLELEYRSDDTIDRLIKMAGGPTYDAAEDYIRVSRVTEEGARDIVLDDSASIAGFDLQPNDRVIIPYDRDKRRTENVQVFGEANYTGRFSIKDGETTLYELMEKTGGLTSMALPQAAYLMRTQPGRTEYGIRHAFDPRALTRTSDQVMQGFEYLDLEAQLIRNRVYIDLTDEDQLKDVTLYHGDRLHIPKNEGTVFVFGQVNQPGYYNFDEDKSSSDFISKAGGFALSAEEDRVFVIKAQTNSWHRPDDTIIEPGDLIFVDREPFDELQAARTYDMQKRAQRNSNIQLVMTGLTTITSIITAYIAVTR</sequence>
<dbReference type="Gene3D" id="3.30.1950.10">
    <property type="entry name" value="wza like domain"/>
    <property type="match status" value="1"/>
</dbReference>
<dbReference type="RefSeq" id="WP_210513373.1">
    <property type="nucleotide sequence ID" value="NZ_JAFIDN010000017.1"/>
</dbReference>
<dbReference type="PANTHER" id="PTHR33619">
    <property type="entry name" value="POLYSACCHARIDE EXPORT PROTEIN GFCE-RELATED"/>
    <property type="match status" value="1"/>
</dbReference>
<gene>
    <name evidence="5" type="ORF">NATSA_14650</name>
</gene>
<keyword evidence="2" id="KW-1133">Transmembrane helix</keyword>
<dbReference type="EMBL" id="JAFIDN010000017">
    <property type="protein sequence ID" value="MBP3193914.1"/>
    <property type="molecule type" value="Genomic_DNA"/>
</dbReference>